<keyword evidence="4" id="KW-1185">Reference proteome</keyword>
<proteinExistence type="predicted"/>
<dbReference type="EMBL" id="SNXZ01000002">
    <property type="protein sequence ID" value="TDQ00672.1"/>
    <property type="molecule type" value="Genomic_DNA"/>
</dbReference>
<evidence type="ECO:0000313" key="4">
    <source>
        <dbReference type="Proteomes" id="UP000295444"/>
    </source>
</evidence>
<evidence type="ECO:0000256" key="2">
    <source>
        <dbReference type="SAM" id="SignalP"/>
    </source>
</evidence>
<dbReference type="RefSeq" id="WP_133849353.1">
    <property type="nucleotide sequence ID" value="NZ_SNXZ01000002.1"/>
</dbReference>
<keyword evidence="1" id="KW-0812">Transmembrane</keyword>
<dbReference type="PANTHER" id="PTHR37305:SF1">
    <property type="entry name" value="MEMBRANE PROTEIN"/>
    <property type="match status" value="1"/>
</dbReference>
<protein>
    <submittedName>
        <fullName evidence="3">ABC-2 type transport system permease protein</fullName>
    </submittedName>
</protein>
<feature type="transmembrane region" description="Helical" evidence="1">
    <location>
        <begin position="52"/>
        <end position="71"/>
    </location>
</feature>
<dbReference type="Pfam" id="PF12730">
    <property type="entry name" value="ABC2_membrane_4"/>
    <property type="match status" value="1"/>
</dbReference>
<keyword evidence="1" id="KW-0472">Membrane</keyword>
<name>A0A4R6SFA8_LABRH</name>
<accession>A0A4R6SFA8</accession>
<feature type="signal peptide" evidence="2">
    <location>
        <begin position="1"/>
        <end position="36"/>
    </location>
</feature>
<feature type="chain" id="PRO_5039269703" evidence="2">
    <location>
        <begin position="37"/>
        <end position="254"/>
    </location>
</feature>
<comment type="caution">
    <text evidence="3">The sequence shown here is derived from an EMBL/GenBank/DDBJ whole genome shotgun (WGS) entry which is preliminary data.</text>
</comment>
<keyword evidence="2" id="KW-0732">Signal</keyword>
<feature type="transmembrane region" description="Helical" evidence="1">
    <location>
        <begin position="92"/>
        <end position="117"/>
    </location>
</feature>
<feature type="transmembrane region" description="Helical" evidence="1">
    <location>
        <begin position="137"/>
        <end position="159"/>
    </location>
</feature>
<dbReference type="PANTHER" id="PTHR37305">
    <property type="entry name" value="INTEGRAL MEMBRANE PROTEIN-RELATED"/>
    <property type="match status" value="1"/>
</dbReference>
<evidence type="ECO:0000313" key="3">
    <source>
        <dbReference type="EMBL" id="TDQ00672.1"/>
    </source>
</evidence>
<gene>
    <name evidence="3" type="ORF">EV186_102533</name>
</gene>
<evidence type="ECO:0000256" key="1">
    <source>
        <dbReference type="SAM" id="Phobius"/>
    </source>
</evidence>
<sequence length="254" mass="26040">MTLLAVERIKLRSTRSAWCCAALAVALTLTFAAMFAAGSATTAPVTVTSTQFGSGVGLLIVMVMATLAVTTEYRYGTIRATFVAAPRRTQVLLAKAAVVALISAVLGELCSFGSVAAAKLAVPTADLAIDTPFEWRAVAGTGLVFALAGTFAVAIGALVRHSAGAIALLIGYTQGAEQLVQFIPKAGPAIHHWLPFNVGNKFLTGDADPITANAHDGLPPSDATLGPWPALIYFAGFTALALGAALVTTAKRDA</sequence>
<keyword evidence="1" id="KW-1133">Transmembrane helix</keyword>
<organism evidence="3 4">
    <name type="scientific">Labedaea rhizosphaerae</name>
    <dbReference type="NCBI Taxonomy" id="598644"/>
    <lineage>
        <taxon>Bacteria</taxon>
        <taxon>Bacillati</taxon>
        <taxon>Actinomycetota</taxon>
        <taxon>Actinomycetes</taxon>
        <taxon>Pseudonocardiales</taxon>
        <taxon>Pseudonocardiaceae</taxon>
        <taxon>Labedaea</taxon>
    </lineage>
</organism>
<reference evidence="3 4" key="1">
    <citation type="submission" date="2019-03" db="EMBL/GenBank/DDBJ databases">
        <title>Genomic Encyclopedia of Type Strains, Phase IV (KMG-IV): sequencing the most valuable type-strain genomes for metagenomic binning, comparative biology and taxonomic classification.</title>
        <authorList>
            <person name="Goeker M."/>
        </authorList>
    </citation>
    <scope>NUCLEOTIDE SEQUENCE [LARGE SCALE GENOMIC DNA]</scope>
    <source>
        <strain evidence="3 4">DSM 45361</strain>
    </source>
</reference>
<dbReference type="AlphaFoldDB" id="A0A4R6SFA8"/>
<dbReference type="OrthoDB" id="4336046at2"/>
<dbReference type="Proteomes" id="UP000295444">
    <property type="component" value="Unassembled WGS sequence"/>
</dbReference>
<feature type="transmembrane region" description="Helical" evidence="1">
    <location>
        <begin position="230"/>
        <end position="250"/>
    </location>
</feature>